<dbReference type="SUPFAM" id="SSF53335">
    <property type="entry name" value="S-adenosyl-L-methionine-dependent methyltransferases"/>
    <property type="match status" value="1"/>
</dbReference>
<dbReference type="RefSeq" id="WP_073146302.1">
    <property type="nucleotide sequence ID" value="NZ_FRAG01000001.1"/>
</dbReference>
<keyword evidence="1" id="KW-0808">Transferase</keyword>
<dbReference type="GO" id="GO:0032259">
    <property type="term" value="P:methylation"/>
    <property type="evidence" value="ECO:0007669"/>
    <property type="project" value="UniProtKB-KW"/>
</dbReference>
<name>A0A1M6JN65_PARC5</name>
<keyword evidence="2" id="KW-1185">Reference proteome</keyword>
<evidence type="ECO:0000313" key="1">
    <source>
        <dbReference type="EMBL" id="SHJ48167.1"/>
    </source>
</evidence>
<dbReference type="STRING" id="1121301.SAMN02745912_00060"/>
<dbReference type="EMBL" id="FRAG01000001">
    <property type="protein sequence ID" value="SHJ48167.1"/>
    <property type="molecule type" value="Genomic_DNA"/>
</dbReference>
<gene>
    <name evidence="1" type="ORF">SAMN02745912_00060</name>
</gene>
<evidence type="ECO:0000313" key="2">
    <source>
        <dbReference type="Proteomes" id="UP000184465"/>
    </source>
</evidence>
<reference evidence="1 2" key="1">
    <citation type="submission" date="2016-11" db="EMBL/GenBank/DDBJ databases">
        <authorList>
            <person name="Jaros S."/>
            <person name="Januszkiewicz K."/>
            <person name="Wedrychowicz H."/>
        </authorList>
    </citation>
    <scope>NUCLEOTIDE SEQUENCE [LARGE SCALE GENOMIC DNA]</scope>
    <source>
        <strain evidence="1 2">DSM 15212</strain>
    </source>
</reference>
<keyword evidence="1" id="KW-0489">Methyltransferase</keyword>
<dbReference type="CDD" id="cd02440">
    <property type="entry name" value="AdoMet_MTases"/>
    <property type="match status" value="1"/>
</dbReference>
<dbReference type="OrthoDB" id="9792989at2"/>
<dbReference type="GO" id="GO:0008168">
    <property type="term" value="F:methyltransferase activity"/>
    <property type="evidence" value="ECO:0007669"/>
    <property type="project" value="UniProtKB-KW"/>
</dbReference>
<sequence length="189" mass="21232">MQAKYINKATDLAKELITKAVSKKDIVVDATVGNGNDTLFLCDLVGEKGKVIGFDIQDMAIKKTEEKLKDKNMMARVFLINSGHENLKNYVDTEVSAIMFNLGYLPGGNHDITTNYETTLQAIKQGIDLLKKNGIMTIVIYPGHSEGREEKKRLLEYLCTIDQKQANVLKMEFINQINNPPLLVVIEKK</sequence>
<dbReference type="Proteomes" id="UP000184465">
    <property type="component" value="Unassembled WGS sequence"/>
</dbReference>
<protein>
    <submittedName>
        <fullName evidence="1">Putative rRNA methylase</fullName>
    </submittedName>
</protein>
<organism evidence="1 2">
    <name type="scientific">Paramaledivibacter caminithermalis (strain DSM 15212 / CIP 107654 / DViRD3)</name>
    <name type="common">Clostridium caminithermale</name>
    <dbReference type="NCBI Taxonomy" id="1121301"/>
    <lineage>
        <taxon>Bacteria</taxon>
        <taxon>Bacillati</taxon>
        <taxon>Bacillota</taxon>
        <taxon>Clostridia</taxon>
        <taxon>Peptostreptococcales</taxon>
        <taxon>Caminicellaceae</taxon>
        <taxon>Paramaledivibacter</taxon>
    </lineage>
</organism>
<dbReference type="InterPro" id="IPR029063">
    <property type="entry name" value="SAM-dependent_MTases_sf"/>
</dbReference>
<dbReference type="InterPro" id="IPR010719">
    <property type="entry name" value="MnmM_MeTrfase"/>
</dbReference>
<dbReference type="PANTHER" id="PTHR35276:SF1">
    <property type="entry name" value="TRNA (MNM(5)S(2)U34)-METHYLTRANSFERASE, CHLOROPLASTIC"/>
    <property type="match status" value="1"/>
</dbReference>
<dbReference type="PANTHER" id="PTHR35276">
    <property type="entry name" value="S-ADENOSYL-L-METHIONINE-DEPENDENT METHYLTRANSFERASES SUPERFAMILY PROTEIN"/>
    <property type="match status" value="1"/>
</dbReference>
<proteinExistence type="predicted"/>
<dbReference type="AlphaFoldDB" id="A0A1M6JN65"/>
<accession>A0A1M6JN65</accession>
<dbReference type="Pfam" id="PF06962">
    <property type="entry name" value="rRNA_methylase"/>
    <property type="match status" value="1"/>
</dbReference>
<dbReference type="Gene3D" id="3.40.50.150">
    <property type="entry name" value="Vaccinia Virus protein VP39"/>
    <property type="match status" value="1"/>
</dbReference>